<evidence type="ECO:0000256" key="1">
    <source>
        <dbReference type="SAM" id="MobiDB-lite"/>
    </source>
</evidence>
<evidence type="ECO:0000313" key="2">
    <source>
        <dbReference type="EMBL" id="MED6139069.1"/>
    </source>
</evidence>
<feature type="region of interest" description="Disordered" evidence="1">
    <location>
        <begin position="1"/>
        <end position="90"/>
    </location>
</feature>
<reference evidence="2 3" key="1">
    <citation type="journal article" date="2023" name="Plants (Basel)">
        <title>Bridging the Gap: Combining Genomics and Transcriptomics Approaches to Understand Stylosanthes scabra, an Orphan Legume from the Brazilian Caatinga.</title>
        <authorList>
            <person name="Ferreira-Neto J.R.C."/>
            <person name="da Silva M.D."/>
            <person name="Binneck E."/>
            <person name="de Melo N.F."/>
            <person name="da Silva R.H."/>
            <person name="de Melo A.L.T.M."/>
            <person name="Pandolfi V."/>
            <person name="Bustamante F.O."/>
            <person name="Brasileiro-Vidal A.C."/>
            <person name="Benko-Iseppon A.M."/>
        </authorList>
    </citation>
    <scope>NUCLEOTIDE SEQUENCE [LARGE SCALE GENOMIC DNA]</scope>
    <source>
        <tissue evidence="2">Leaves</tissue>
    </source>
</reference>
<proteinExistence type="predicted"/>
<dbReference type="Proteomes" id="UP001341840">
    <property type="component" value="Unassembled WGS sequence"/>
</dbReference>
<evidence type="ECO:0000313" key="3">
    <source>
        <dbReference type="Proteomes" id="UP001341840"/>
    </source>
</evidence>
<name>A0ABU6SSC4_9FABA</name>
<keyword evidence="3" id="KW-1185">Reference proteome</keyword>
<gene>
    <name evidence="2" type="ORF">PIB30_080391</name>
</gene>
<protein>
    <submittedName>
        <fullName evidence="2">Uncharacterized protein</fullName>
    </submittedName>
</protein>
<dbReference type="EMBL" id="JASCZI010061584">
    <property type="protein sequence ID" value="MED6139069.1"/>
    <property type="molecule type" value="Genomic_DNA"/>
</dbReference>
<accession>A0ABU6SSC4</accession>
<feature type="compositionally biased region" description="Basic and acidic residues" evidence="1">
    <location>
        <begin position="50"/>
        <end position="61"/>
    </location>
</feature>
<comment type="caution">
    <text evidence="2">The sequence shown here is derived from an EMBL/GenBank/DDBJ whole genome shotgun (WGS) entry which is preliminary data.</text>
</comment>
<sequence>MQRRPPPTLKNTKRRRPSNPAPGDSQVRQKKQRQPVIVHQDELPNSVTGMHHDAVRAREVAEIEQLTPNKKEETGQNGSVSDSDAEMEDMMSAEETEEMMWLMQEHFFPFVEQNHGQLPTNVPMTAQRSFQAIPQPPAAHVELLPRFPPPQ</sequence>
<organism evidence="2 3">
    <name type="scientific">Stylosanthes scabra</name>
    <dbReference type="NCBI Taxonomy" id="79078"/>
    <lineage>
        <taxon>Eukaryota</taxon>
        <taxon>Viridiplantae</taxon>
        <taxon>Streptophyta</taxon>
        <taxon>Embryophyta</taxon>
        <taxon>Tracheophyta</taxon>
        <taxon>Spermatophyta</taxon>
        <taxon>Magnoliopsida</taxon>
        <taxon>eudicotyledons</taxon>
        <taxon>Gunneridae</taxon>
        <taxon>Pentapetalae</taxon>
        <taxon>rosids</taxon>
        <taxon>fabids</taxon>
        <taxon>Fabales</taxon>
        <taxon>Fabaceae</taxon>
        <taxon>Papilionoideae</taxon>
        <taxon>50 kb inversion clade</taxon>
        <taxon>dalbergioids sensu lato</taxon>
        <taxon>Dalbergieae</taxon>
        <taxon>Pterocarpus clade</taxon>
        <taxon>Stylosanthes</taxon>
    </lineage>
</organism>